<dbReference type="PROSITE" id="PS00383">
    <property type="entry name" value="TYR_PHOSPHATASE_1"/>
    <property type="match status" value="1"/>
</dbReference>
<feature type="domain" description="Tyrosine-protein phosphatase" evidence="1">
    <location>
        <begin position="1"/>
        <end position="102"/>
    </location>
</feature>
<keyword evidence="4" id="KW-1185">Reference proteome</keyword>
<dbReference type="PRINTS" id="PR00700">
    <property type="entry name" value="PRTYPHPHTASE"/>
</dbReference>
<dbReference type="Gene3D" id="3.90.190.10">
    <property type="entry name" value="Protein tyrosine phosphatase superfamily"/>
    <property type="match status" value="1"/>
</dbReference>
<dbReference type="OrthoDB" id="10253954at2759"/>
<dbReference type="STRING" id="307972.A0A2G8LAY7"/>
<feature type="domain" description="Tyrosine specific protein phosphatases" evidence="2">
    <location>
        <begin position="20"/>
        <end position="93"/>
    </location>
</feature>
<dbReference type="PROSITE" id="PS50055">
    <property type="entry name" value="TYR_PHOSPHATASE_PTP"/>
    <property type="match status" value="1"/>
</dbReference>
<dbReference type="InterPro" id="IPR000387">
    <property type="entry name" value="Tyr_Pase_dom"/>
</dbReference>
<evidence type="ECO:0000313" key="3">
    <source>
        <dbReference type="EMBL" id="PIK57433.1"/>
    </source>
</evidence>
<dbReference type="PROSITE" id="PS50056">
    <property type="entry name" value="TYR_PHOSPHATASE_2"/>
    <property type="match status" value="1"/>
</dbReference>
<sequence length="112" mass="12800">KVDPVHHMLLKSWDHGSNVTTLIKAMEKLQGDFNMEEPTVVHCINGAGRTGIFLAVKSEMERIRMENKVDLFNTVRQLRGSNHSMVLSKDDYGLCHHLLKEDNPQEPEYANI</sequence>
<dbReference type="InterPro" id="IPR050348">
    <property type="entry name" value="Protein-Tyr_Phosphatase"/>
</dbReference>
<evidence type="ECO:0000259" key="1">
    <source>
        <dbReference type="PROSITE" id="PS50055"/>
    </source>
</evidence>
<dbReference type="EMBL" id="MRZV01000142">
    <property type="protein sequence ID" value="PIK57433.1"/>
    <property type="molecule type" value="Genomic_DNA"/>
</dbReference>
<name>A0A2G8LAY7_STIJA</name>
<dbReference type="Pfam" id="PF00102">
    <property type="entry name" value="Y_phosphatase"/>
    <property type="match status" value="1"/>
</dbReference>
<proteinExistence type="predicted"/>
<dbReference type="InterPro" id="IPR029021">
    <property type="entry name" value="Prot-tyrosine_phosphatase-like"/>
</dbReference>
<evidence type="ECO:0000313" key="4">
    <source>
        <dbReference type="Proteomes" id="UP000230750"/>
    </source>
</evidence>
<feature type="non-terminal residue" evidence="3">
    <location>
        <position position="1"/>
    </location>
</feature>
<dbReference type="Proteomes" id="UP000230750">
    <property type="component" value="Unassembled WGS sequence"/>
</dbReference>
<dbReference type="InterPro" id="IPR016130">
    <property type="entry name" value="Tyr_Pase_AS"/>
</dbReference>
<dbReference type="SUPFAM" id="SSF52799">
    <property type="entry name" value="(Phosphotyrosine protein) phosphatases II"/>
    <property type="match status" value="1"/>
</dbReference>
<comment type="caution">
    <text evidence="3">The sequence shown here is derived from an EMBL/GenBank/DDBJ whole genome shotgun (WGS) entry which is preliminary data.</text>
</comment>
<gene>
    <name evidence="3" type="ORF">BSL78_05647</name>
</gene>
<reference evidence="3 4" key="1">
    <citation type="journal article" date="2017" name="PLoS Biol.">
        <title>The sea cucumber genome provides insights into morphological evolution and visceral regeneration.</title>
        <authorList>
            <person name="Zhang X."/>
            <person name="Sun L."/>
            <person name="Yuan J."/>
            <person name="Sun Y."/>
            <person name="Gao Y."/>
            <person name="Zhang L."/>
            <person name="Li S."/>
            <person name="Dai H."/>
            <person name="Hamel J.F."/>
            <person name="Liu C."/>
            <person name="Yu Y."/>
            <person name="Liu S."/>
            <person name="Lin W."/>
            <person name="Guo K."/>
            <person name="Jin S."/>
            <person name="Xu P."/>
            <person name="Storey K.B."/>
            <person name="Huan P."/>
            <person name="Zhang T."/>
            <person name="Zhou Y."/>
            <person name="Zhang J."/>
            <person name="Lin C."/>
            <person name="Li X."/>
            <person name="Xing L."/>
            <person name="Huo D."/>
            <person name="Sun M."/>
            <person name="Wang L."/>
            <person name="Mercier A."/>
            <person name="Li F."/>
            <person name="Yang H."/>
            <person name="Xiang J."/>
        </authorList>
    </citation>
    <scope>NUCLEOTIDE SEQUENCE [LARGE SCALE GENOMIC DNA]</scope>
    <source>
        <strain evidence="3">Shaxun</strain>
        <tissue evidence="3">Muscle</tissue>
    </source>
</reference>
<accession>A0A2G8LAY7</accession>
<evidence type="ECO:0000259" key="2">
    <source>
        <dbReference type="PROSITE" id="PS50056"/>
    </source>
</evidence>
<organism evidence="3 4">
    <name type="scientific">Stichopus japonicus</name>
    <name type="common">Sea cucumber</name>
    <dbReference type="NCBI Taxonomy" id="307972"/>
    <lineage>
        <taxon>Eukaryota</taxon>
        <taxon>Metazoa</taxon>
        <taxon>Echinodermata</taxon>
        <taxon>Eleutherozoa</taxon>
        <taxon>Echinozoa</taxon>
        <taxon>Holothuroidea</taxon>
        <taxon>Aspidochirotacea</taxon>
        <taxon>Aspidochirotida</taxon>
        <taxon>Stichopodidae</taxon>
        <taxon>Apostichopus</taxon>
    </lineage>
</organism>
<dbReference type="AlphaFoldDB" id="A0A2G8LAY7"/>
<protein>
    <submittedName>
        <fullName evidence="3">Uncharacterized protein</fullName>
    </submittedName>
</protein>
<dbReference type="InterPro" id="IPR003595">
    <property type="entry name" value="Tyr_Pase_cat"/>
</dbReference>
<dbReference type="SMART" id="SM00404">
    <property type="entry name" value="PTPc_motif"/>
    <property type="match status" value="1"/>
</dbReference>
<dbReference type="PANTHER" id="PTHR19134">
    <property type="entry name" value="RECEPTOR-TYPE TYROSINE-PROTEIN PHOSPHATASE"/>
    <property type="match status" value="1"/>
</dbReference>
<dbReference type="PANTHER" id="PTHR19134:SF449">
    <property type="entry name" value="TYROSINE-PROTEIN PHOSPHATASE 1"/>
    <property type="match status" value="1"/>
</dbReference>
<dbReference type="GO" id="GO:0004725">
    <property type="term" value="F:protein tyrosine phosphatase activity"/>
    <property type="evidence" value="ECO:0007669"/>
    <property type="project" value="InterPro"/>
</dbReference>
<dbReference type="InterPro" id="IPR000242">
    <property type="entry name" value="PTP_cat"/>
</dbReference>